<sequence>MDGSSDDDFLCLNTVQNTGQSDEAAFGRPWFHADEYSTEPPSLVVTQPALGEAAPASHRSHEDAAASCAIDTDEDALLDGERYADLTSDTERMAEADDEAEIEVVRPTVALQRTSSLRRPPSPIQTMNLE</sequence>
<organism evidence="2 3">
    <name type="scientific">Prymnesium parvum</name>
    <name type="common">Toxic golden alga</name>
    <dbReference type="NCBI Taxonomy" id="97485"/>
    <lineage>
        <taxon>Eukaryota</taxon>
        <taxon>Haptista</taxon>
        <taxon>Haptophyta</taxon>
        <taxon>Prymnesiophyceae</taxon>
        <taxon>Prymnesiales</taxon>
        <taxon>Prymnesiaceae</taxon>
        <taxon>Prymnesium</taxon>
    </lineage>
</organism>
<evidence type="ECO:0000313" key="2">
    <source>
        <dbReference type="EMBL" id="KAL1527562.1"/>
    </source>
</evidence>
<dbReference type="Proteomes" id="UP001515480">
    <property type="component" value="Unassembled WGS sequence"/>
</dbReference>
<gene>
    <name evidence="2" type="ORF">AB1Y20_008949</name>
</gene>
<accession>A0AB34K2V3</accession>
<keyword evidence="3" id="KW-1185">Reference proteome</keyword>
<dbReference type="AlphaFoldDB" id="A0AB34K2V3"/>
<protein>
    <submittedName>
        <fullName evidence="2">Uncharacterized protein</fullName>
    </submittedName>
</protein>
<comment type="caution">
    <text evidence="2">The sequence shown here is derived from an EMBL/GenBank/DDBJ whole genome shotgun (WGS) entry which is preliminary data.</text>
</comment>
<name>A0AB34K2V3_PRYPA</name>
<dbReference type="EMBL" id="JBGBPQ010000002">
    <property type="protein sequence ID" value="KAL1527562.1"/>
    <property type="molecule type" value="Genomic_DNA"/>
</dbReference>
<evidence type="ECO:0000313" key="3">
    <source>
        <dbReference type="Proteomes" id="UP001515480"/>
    </source>
</evidence>
<feature type="region of interest" description="Disordered" evidence="1">
    <location>
        <begin position="93"/>
        <end position="130"/>
    </location>
</feature>
<reference evidence="2 3" key="1">
    <citation type="journal article" date="2024" name="Science">
        <title>Giant polyketide synthase enzymes in the biosynthesis of giant marine polyether toxins.</title>
        <authorList>
            <person name="Fallon T.R."/>
            <person name="Shende V.V."/>
            <person name="Wierzbicki I.H."/>
            <person name="Pendleton A.L."/>
            <person name="Watervoot N.F."/>
            <person name="Auber R.P."/>
            <person name="Gonzalez D.J."/>
            <person name="Wisecaver J.H."/>
            <person name="Moore B.S."/>
        </authorList>
    </citation>
    <scope>NUCLEOTIDE SEQUENCE [LARGE SCALE GENOMIC DNA]</scope>
    <source>
        <strain evidence="2 3">12B1</strain>
    </source>
</reference>
<proteinExistence type="predicted"/>
<evidence type="ECO:0000256" key="1">
    <source>
        <dbReference type="SAM" id="MobiDB-lite"/>
    </source>
</evidence>